<accession>A0A420XTX8</accession>
<dbReference type="RefSeq" id="WP_121191983.1">
    <property type="nucleotide sequence ID" value="NZ_RBWV01000009.1"/>
</dbReference>
<dbReference type="GO" id="GO:0016740">
    <property type="term" value="F:transferase activity"/>
    <property type="evidence" value="ECO:0007669"/>
    <property type="project" value="UniProtKB-KW"/>
</dbReference>
<proteinExistence type="predicted"/>
<feature type="domain" description="DUF427" evidence="1">
    <location>
        <begin position="1"/>
        <end position="87"/>
    </location>
</feature>
<keyword evidence="3" id="KW-1185">Reference proteome</keyword>
<organism evidence="2 3">
    <name type="scientific">Motilibacter peucedani</name>
    <dbReference type="NCBI Taxonomy" id="598650"/>
    <lineage>
        <taxon>Bacteria</taxon>
        <taxon>Bacillati</taxon>
        <taxon>Actinomycetota</taxon>
        <taxon>Actinomycetes</taxon>
        <taxon>Motilibacterales</taxon>
        <taxon>Motilibacteraceae</taxon>
        <taxon>Motilibacter</taxon>
    </lineage>
</organism>
<evidence type="ECO:0000313" key="3">
    <source>
        <dbReference type="Proteomes" id="UP000281955"/>
    </source>
</evidence>
<dbReference type="Gene3D" id="2.170.150.40">
    <property type="entry name" value="Domain of unknown function (DUF427)"/>
    <property type="match status" value="1"/>
</dbReference>
<evidence type="ECO:0000259" key="1">
    <source>
        <dbReference type="Pfam" id="PF04248"/>
    </source>
</evidence>
<dbReference type="EMBL" id="RBWV01000009">
    <property type="protein sequence ID" value="RKS80274.1"/>
    <property type="molecule type" value="Genomic_DNA"/>
</dbReference>
<dbReference type="InParanoid" id="A0A420XTX8"/>
<dbReference type="AlphaFoldDB" id="A0A420XTX8"/>
<dbReference type="PANTHER" id="PTHR34310">
    <property type="entry name" value="DUF427 DOMAIN PROTEIN (AFU_ORTHOLOGUE AFUA_3G02220)"/>
    <property type="match status" value="1"/>
</dbReference>
<gene>
    <name evidence="2" type="ORF">CLV35_0700</name>
</gene>
<reference evidence="2 3" key="1">
    <citation type="submission" date="2018-10" db="EMBL/GenBank/DDBJ databases">
        <title>Genomic Encyclopedia of Archaeal and Bacterial Type Strains, Phase II (KMG-II): from individual species to whole genera.</title>
        <authorList>
            <person name="Goeker M."/>
        </authorList>
    </citation>
    <scope>NUCLEOTIDE SEQUENCE [LARGE SCALE GENOMIC DNA]</scope>
    <source>
        <strain evidence="2 3">RP-AC37</strain>
    </source>
</reference>
<dbReference type="OrthoDB" id="285364at2"/>
<protein>
    <submittedName>
        <fullName evidence="2">Nucleotidyltransferase-like protein</fullName>
    </submittedName>
</protein>
<dbReference type="Proteomes" id="UP000281955">
    <property type="component" value="Unassembled WGS sequence"/>
</dbReference>
<dbReference type="Pfam" id="PF04248">
    <property type="entry name" value="NTP_transf_9"/>
    <property type="match status" value="1"/>
</dbReference>
<dbReference type="PANTHER" id="PTHR34310:SF5">
    <property type="entry name" value="DUF427 DOMAIN PROTEIN (AFU_ORTHOLOGUE AFUA_3G02220)"/>
    <property type="match status" value="1"/>
</dbReference>
<name>A0A420XTX8_9ACTN</name>
<dbReference type="InterPro" id="IPR007361">
    <property type="entry name" value="DUF427"/>
</dbReference>
<sequence>MKATWNGAVVAESDDTVVVEGNHYFPRESVRPEVLKDSDTHSVCPWKGTASYYSLVVDGAENRDAAWYYPEPKDAAALIRDRVAFWKGVEVTA</sequence>
<dbReference type="InterPro" id="IPR038694">
    <property type="entry name" value="DUF427_sf"/>
</dbReference>
<keyword evidence="2" id="KW-0808">Transferase</keyword>
<evidence type="ECO:0000313" key="2">
    <source>
        <dbReference type="EMBL" id="RKS80274.1"/>
    </source>
</evidence>
<comment type="caution">
    <text evidence="2">The sequence shown here is derived from an EMBL/GenBank/DDBJ whole genome shotgun (WGS) entry which is preliminary data.</text>
</comment>